<keyword evidence="3" id="KW-1185">Reference proteome</keyword>
<feature type="domain" description="LysM" evidence="1">
    <location>
        <begin position="72"/>
        <end position="116"/>
    </location>
</feature>
<dbReference type="Proteomes" id="UP000295310">
    <property type="component" value="Unassembled WGS sequence"/>
</dbReference>
<dbReference type="InterPro" id="IPR036779">
    <property type="entry name" value="LysM_dom_sf"/>
</dbReference>
<name>A0A4R6BD63_9STAP</name>
<dbReference type="OrthoDB" id="9798935at2"/>
<dbReference type="Pfam" id="PF01476">
    <property type="entry name" value="LysM"/>
    <property type="match status" value="1"/>
</dbReference>
<dbReference type="AlphaFoldDB" id="A0A4R6BD63"/>
<gene>
    <name evidence="2" type="ORF">ERX27_07175</name>
</gene>
<proteinExistence type="predicted"/>
<evidence type="ECO:0000313" key="3">
    <source>
        <dbReference type="Proteomes" id="UP000295310"/>
    </source>
</evidence>
<dbReference type="PROSITE" id="PS51782">
    <property type="entry name" value="LYSM"/>
    <property type="match status" value="1"/>
</dbReference>
<dbReference type="RefSeq" id="WP_133432154.1">
    <property type="nucleotide sequence ID" value="NZ_CP092172.1"/>
</dbReference>
<protein>
    <submittedName>
        <fullName evidence="2">LysM domain-containing protein</fullName>
    </submittedName>
</protein>
<evidence type="ECO:0000259" key="1">
    <source>
        <dbReference type="PROSITE" id="PS51782"/>
    </source>
</evidence>
<dbReference type="InterPro" id="IPR018392">
    <property type="entry name" value="LysM"/>
</dbReference>
<evidence type="ECO:0000313" key="2">
    <source>
        <dbReference type="EMBL" id="TDL96803.1"/>
    </source>
</evidence>
<accession>A0A4R6BD63</accession>
<dbReference type="EMBL" id="SCWA01000011">
    <property type="protein sequence ID" value="TDL96803.1"/>
    <property type="molecule type" value="Genomic_DNA"/>
</dbReference>
<dbReference type="Gene3D" id="3.10.350.10">
    <property type="entry name" value="LysM domain"/>
    <property type="match status" value="1"/>
</dbReference>
<dbReference type="SUPFAM" id="SSF54106">
    <property type="entry name" value="LysM domain"/>
    <property type="match status" value="1"/>
</dbReference>
<sequence>MNRLSVIVGAVILSGIVATTNAEAKMQNLQMDESVWSITDKYDRTIENIEKINAVDTTLITPNPKVEVLVNGKYKVIKGDTIPEIADKCDVSVKQIHHLNHITEEQKLTEGRTLQVNEN</sequence>
<reference evidence="2 3" key="1">
    <citation type="submission" date="2019-01" db="EMBL/GenBank/DDBJ databases">
        <title>Draft genome sequences of the type strains of six Macrococcus species.</title>
        <authorList>
            <person name="Mazhar S."/>
            <person name="Altermann E."/>
            <person name="Hill C."/>
            <person name="Mcauliffe O."/>
        </authorList>
    </citation>
    <scope>NUCLEOTIDE SEQUENCE [LARGE SCALE GENOMIC DNA]</scope>
    <source>
        <strain evidence="2 3">CCM4811</strain>
    </source>
</reference>
<comment type="caution">
    <text evidence="2">The sequence shown here is derived from an EMBL/GenBank/DDBJ whole genome shotgun (WGS) entry which is preliminary data.</text>
</comment>
<dbReference type="CDD" id="cd00118">
    <property type="entry name" value="LysM"/>
    <property type="match status" value="1"/>
</dbReference>
<organism evidence="2 3">
    <name type="scientific">Macrococcus brunensis</name>
    <dbReference type="NCBI Taxonomy" id="198483"/>
    <lineage>
        <taxon>Bacteria</taxon>
        <taxon>Bacillati</taxon>
        <taxon>Bacillota</taxon>
        <taxon>Bacilli</taxon>
        <taxon>Bacillales</taxon>
        <taxon>Staphylococcaceae</taxon>
        <taxon>Macrococcus</taxon>
    </lineage>
</organism>